<protein>
    <submittedName>
        <fullName evidence="6">UDP-3-O-(3-hydroxymyristoyl)glucosamine N-acyltransferase</fullName>
        <ecNumber evidence="6">2.3.1.191</ecNumber>
    </submittedName>
</protein>
<dbReference type="InterPro" id="IPR007691">
    <property type="entry name" value="LpxD"/>
</dbReference>
<keyword evidence="3 6" id="KW-0808">Transferase</keyword>
<organism evidence="6">
    <name type="scientific">candidate division WOR-3 bacterium</name>
    <dbReference type="NCBI Taxonomy" id="2052148"/>
    <lineage>
        <taxon>Bacteria</taxon>
        <taxon>Bacteria division WOR-3</taxon>
    </lineage>
</organism>
<dbReference type="PANTHER" id="PTHR43378">
    <property type="entry name" value="UDP-3-O-ACYLGLUCOSAMINE N-ACYLTRANSFERASE"/>
    <property type="match status" value="1"/>
</dbReference>
<evidence type="ECO:0000256" key="4">
    <source>
        <dbReference type="ARBA" id="ARBA00023098"/>
    </source>
</evidence>
<dbReference type="NCBIfam" id="NF002060">
    <property type="entry name" value="PRK00892.1"/>
    <property type="match status" value="1"/>
</dbReference>
<evidence type="ECO:0000256" key="3">
    <source>
        <dbReference type="ARBA" id="ARBA00022679"/>
    </source>
</evidence>
<dbReference type="AlphaFoldDB" id="A0A7C4XKX3"/>
<proteinExistence type="predicted"/>
<name>A0A7C4XKX3_UNCW3</name>
<dbReference type="GO" id="GO:0016410">
    <property type="term" value="F:N-acyltransferase activity"/>
    <property type="evidence" value="ECO:0007669"/>
    <property type="project" value="InterPro"/>
</dbReference>
<evidence type="ECO:0000256" key="5">
    <source>
        <dbReference type="ARBA" id="ARBA00023315"/>
    </source>
</evidence>
<accession>A0A7C4XKX3</accession>
<dbReference type="CDD" id="cd03352">
    <property type="entry name" value="LbH_LpxD"/>
    <property type="match status" value="1"/>
</dbReference>
<dbReference type="NCBIfam" id="TIGR01853">
    <property type="entry name" value="lipid_A_lpxD"/>
    <property type="match status" value="1"/>
</dbReference>
<dbReference type="SUPFAM" id="SSF51161">
    <property type="entry name" value="Trimeric LpxA-like enzymes"/>
    <property type="match status" value="1"/>
</dbReference>
<dbReference type="EMBL" id="DTGZ01000097">
    <property type="protein sequence ID" value="HGV97697.1"/>
    <property type="molecule type" value="Genomic_DNA"/>
</dbReference>
<dbReference type="InterPro" id="IPR001451">
    <property type="entry name" value="Hexapep"/>
</dbReference>
<dbReference type="GO" id="GO:0009245">
    <property type="term" value="P:lipid A biosynthetic process"/>
    <property type="evidence" value="ECO:0007669"/>
    <property type="project" value="UniProtKB-KW"/>
</dbReference>
<dbReference type="GO" id="GO:0103118">
    <property type="term" value="F:UDP-3-O-[(3R)-3-hydroxyacyl]-glucosamine N-acyltransferase activity"/>
    <property type="evidence" value="ECO:0007669"/>
    <property type="project" value="UniProtKB-EC"/>
</dbReference>
<dbReference type="Gene3D" id="2.160.10.10">
    <property type="entry name" value="Hexapeptide repeat proteins"/>
    <property type="match status" value="1"/>
</dbReference>
<dbReference type="InterPro" id="IPR011004">
    <property type="entry name" value="Trimer_LpxA-like_sf"/>
</dbReference>
<comment type="caution">
    <text evidence="6">The sequence shown here is derived from an EMBL/GenBank/DDBJ whole genome shotgun (WGS) entry which is preliminary data.</text>
</comment>
<keyword evidence="5 6" id="KW-0012">Acyltransferase</keyword>
<sequence>MRLIDIARIVDGILYGKDDFLIKEILPPEDADTDDLTFIFKEGTKTRAKAVIAERRIRGKYCIVVRNCRKAMYKLLQGFARRVKRKEVSEFALIDKDVILPEFCVIEPYTIIKSGTRLGNGTFIGAGVYIEGDVEIGENCFIHPGVIIYKKTKIGNFAEINSHSVIGKEGFGYVKIKGYKRIRHIGGVVIGDFVEIGSNVTIDRGTIGNTIIDSGTKIDNLVHIAHNVRIGKNCLIMGQVGIAGSTKIGDNTILCGQVGVSDHLKIGDNVIVYAKSGVFKNLNSRVEYSGIPARPHKLFLRALARLYRKIDETEGLDNI</sequence>
<evidence type="ECO:0000256" key="1">
    <source>
        <dbReference type="ARBA" id="ARBA00022516"/>
    </source>
</evidence>
<dbReference type="EC" id="2.3.1.191" evidence="6"/>
<dbReference type="PANTHER" id="PTHR43378:SF2">
    <property type="entry name" value="UDP-3-O-ACYLGLUCOSAMINE N-ACYLTRANSFERASE 1, MITOCHONDRIAL-RELATED"/>
    <property type="match status" value="1"/>
</dbReference>
<evidence type="ECO:0000313" key="6">
    <source>
        <dbReference type="EMBL" id="HGV97697.1"/>
    </source>
</evidence>
<reference evidence="6" key="1">
    <citation type="journal article" date="2020" name="mSystems">
        <title>Genome- and Community-Level Interaction Insights into Carbon Utilization and Element Cycling Functions of Hydrothermarchaeota in Hydrothermal Sediment.</title>
        <authorList>
            <person name="Zhou Z."/>
            <person name="Liu Y."/>
            <person name="Xu W."/>
            <person name="Pan J."/>
            <person name="Luo Z.H."/>
            <person name="Li M."/>
        </authorList>
    </citation>
    <scope>NUCLEOTIDE SEQUENCE [LARGE SCALE GENOMIC DNA]</scope>
    <source>
        <strain evidence="6">SpSt-774</strain>
    </source>
</reference>
<dbReference type="GO" id="GO:0016020">
    <property type="term" value="C:membrane"/>
    <property type="evidence" value="ECO:0007669"/>
    <property type="project" value="GOC"/>
</dbReference>
<keyword evidence="1" id="KW-0444">Lipid biosynthesis</keyword>
<gene>
    <name evidence="6" type="primary">lpxD</name>
    <name evidence="6" type="ORF">ENV60_05315</name>
</gene>
<dbReference type="Pfam" id="PF00132">
    <property type="entry name" value="Hexapep"/>
    <property type="match status" value="2"/>
</dbReference>
<dbReference type="Gene3D" id="3.40.1390.10">
    <property type="entry name" value="MurE/MurF, N-terminal domain"/>
    <property type="match status" value="1"/>
</dbReference>
<evidence type="ECO:0000256" key="2">
    <source>
        <dbReference type="ARBA" id="ARBA00022556"/>
    </source>
</evidence>
<keyword evidence="4" id="KW-0443">Lipid metabolism</keyword>
<keyword evidence="2" id="KW-0441">Lipid A biosynthesis</keyword>